<reference evidence="1 2" key="1">
    <citation type="submission" date="2019-05" db="EMBL/GenBank/DDBJ databases">
        <title>Another draft genome of Portunus trituberculatus and its Hox gene families provides insights of decapod evolution.</title>
        <authorList>
            <person name="Jeong J.-H."/>
            <person name="Song I."/>
            <person name="Kim S."/>
            <person name="Choi T."/>
            <person name="Kim D."/>
            <person name="Ryu S."/>
            <person name="Kim W."/>
        </authorList>
    </citation>
    <scope>NUCLEOTIDE SEQUENCE [LARGE SCALE GENOMIC DNA]</scope>
    <source>
        <tissue evidence="1">Muscle</tissue>
    </source>
</reference>
<gene>
    <name evidence="1" type="ORF">E2C01_031763</name>
</gene>
<keyword evidence="2" id="KW-1185">Reference proteome</keyword>
<name>A0A5B7EYI9_PORTR</name>
<proteinExistence type="predicted"/>
<comment type="caution">
    <text evidence="1">The sequence shown here is derived from an EMBL/GenBank/DDBJ whole genome shotgun (WGS) entry which is preliminary data.</text>
</comment>
<accession>A0A5B7EYI9</accession>
<evidence type="ECO:0000313" key="1">
    <source>
        <dbReference type="EMBL" id="MPC38257.1"/>
    </source>
</evidence>
<sequence length="76" mass="8137">MRRCGECDVCGRNGVLAARDSQVMTEMLILSVTGITCGIEVEEDRGVLSSATTLCFALTASFEHKGLSEAALREAR</sequence>
<dbReference type="AlphaFoldDB" id="A0A5B7EYI9"/>
<evidence type="ECO:0000313" key="2">
    <source>
        <dbReference type="Proteomes" id="UP000324222"/>
    </source>
</evidence>
<dbReference type="EMBL" id="VSRR010004022">
    <property type="protein sequence ID" value="MPC38257.1"/>
    <property type="molecule type" value="Genomic_DNA"/>
</dbReference>
<organism evidence="1 2">
    <name type="scientific">Portunus trituberculatus</name>
    <name type="common">Swimming crab</name>
    <name type="synonym">Neptunus trituberculatus</name>
    <dbReference type="NCBI Taxonomy" id="210409"/>
    <lineage>
        <taxon>Eukaryota</taxon>
        <taxon>Metazoa</taxon>
        <taxon>Ecdysozoa</taxon>
        <taxon>Arthropoda</taxon>
        <taxon>Crustacea</taxon>
        <taxon>Multicrustacea</taxon>
        <taxon>Malacostraca</taxon>
        <taxon>Eumalacostraca</taxon>
        <taxon>Eucarida</taxon>
        <taxon>Decapoda</taxon>
        <taxon>Pleocyemata</taxon>
        <taxon>Brachyura</taxon>
        <taxon>Eubrachyura</taxon>
        <taxon>Portunoidea</taxon>
        <taxon>Portunidae</taxon>
        <taxon>Portuninae</taxon>
        <taxon>Portunus</taxon>
    </lineage>
</organism>
<dbReference type="Proteomes" id="UP000324222">
    <property type="component" value="Unassembled WGS sequence"/>
</dbReference>
<protein>
    <submittedName>
        <fullName evidence="1">Uncharacterized protein</fullName>
    </submittedName>
</protein>